<protein>
    <submittedName>
        <fullName evidence="1">Uncharacterized protein</fullName>
    </submittedName>
</protein>
<proteinExistence type="predicted"/>
<dbReference type="Proteomes" id="UP000499080">
    <property type="component" value="Unassembled WGS sequence"/>
</dbReference>
<name>A0A4Y2L6G5_ARAVE</name>
<evidence type="ECO:0000313" key="1">
    <source>
        <dbReference type="EMBL" id="GBN10124.1"/>
    </source>
</evidence>
<organism evidence="1 2">
    <name type="scientific">Araneus ventricosus</name>
    <name type="common">Orbweaver spider</name>
    <name type="synonym">Epeira ventricosa</name>
    <dbReference type="NCBI Taxonomy" id="182803"/>
    <lineage>
        <taxon>Eukaryota</taxon>
        <taxon>Metazoa</taxon>
        <taxon>Ecdysozoa</taxon>
        <taxon>Arthropoda</taxon>
        <taxon>Chelicerata</taxon>
        <taxon>Arachnida</taxon>
        <taxon>Araneae</taxon>
        <taxon>Araneomorphae</taxon>
        <taxon>Entelegynae</taxon>
        <taxon>Araneoidea</taxon>
        <taxon>Araneidae</taxon>
        <taxon>Araneus</taxon>
    </lineage>
</organism>
<keyword evidence="2" id="KW-1185">Reference proteome</keyword>
<dbReference type="EMBL" id="BGPR01005432">
    <property type="protein sequence ID" value="GBN10124.1"/>
    <property type="molecule type" value="Genomic_DNA"/>
</dbReference>
<sequence length="117" mass="13464">MWAKEWHQEPVRTVWWVIKIFHQNAAKDHLLQMRRAAAHCHEEGRCLTTTFTSYRILVPFEDVEESCSTEAAVMVVPRGMNFTSERGTFKGLKHFVIGGERAPVENVLLNFASFDSV</sequence>
<reference evidence="1 2" key="1">
    <citation type="journal article" date="2019" name="Sci. Rep.">
        <title>Orb-weaving spider Araneus ventricosus genome elucidates the spidroin gene catalogue.</title>
        <authorList>
            <person name="Kono N."/>
            <person name="Nakamura H."/>
            <person name="Ohtoshi R."/>
            <person name="Moran D.A.P."/>
            <person name="Shinohara A."/>
            <person name="Yoshida Y."/>
            <person name="Fujiwara M."/>
            <person name="Mori M."/>
            <person name="Tomita M."/>
            <person name="Arakawa K."/>
        </authorList>
    </citation>
    <scope>NUCLEOTIDE SEQUENCE [LARGE SCALE GENOMIC DNA]</scope>
</reference>
<evidence type="ECO:0000313" key="2">
    <source>
        <dbReference type="Proteomes" id="UP000499080"/>
    </source>
</evidence>
<comment type="caution">
    <text evidence="1">The sequence shown here is derived from an EMBL/GenBank/DDBJ whole genome shotgun (WGS) entry which is preliminary data.</text>
</comment>
<gene>
    <name evidence="1" type="ORF">AVEN_214035_1</name>
</gene>
<dbReference type="AlphaFoldDB" id="A0A4Y2L6G5"/>
<accession>A0A4Y2L6G5</accession>